<evidence type="ECO:0000313" key="2">
    <source>
        <dbReference type="Proteomes" id="UP000198542"/>
    </source>
</evidence>
<dbReference type="RefSeq" id="WP_090452576.1">
    <property type="nucleotide sequence ID" value="NZ_FNTC01000002.1"/>
</dbReference>
<keyword evidence="2" id="KW-1185">Reference proteome</keyword>
<dbReference type="EMBL" id="FNTC01000002">
    <property type="protein sequence ID" value="SEB60277.1"/>
    <property type="molecule type" value="Genomic_DNA"/>
</dbReference>
<proteinExistence type="predicted"/>
<name>A0A231G6A1_PSEJE</name>
<accession>A0A231G6A1</accession>
<evidence type="ECO:0000313" key="1">
    <source>
        <dbReference type="EMBL" id="SEB60277.1"/>
    </source>
</evidence>
<organism evidence="1 2">
    <name type="scientific">Pseudomonas jessenii</name>
    <dbReference type="NCBI Taxonomy" id="77298"/>
    <lineage>
        <taxon>Bacteria</taxon>
        <taxon>Pseudomonadati</taxon>
        <taxon>Pseudomonadota</taxon>
        <taxon>Gammaproteobacteria</taxon>
        <taxon>Pseudomonadales</taxon>
        <taxon>Pseudomonadaceae</taxon>
        <taxon>Pseudomonas</taxon>
    </lineage>
</organism>
<reference evidence="2" key="1">
    <citation type="submission" date="2016-10" db="EMBL/GenBank/DDBJ databases">
        <authorList>
            <person name="Varghese N."/>
            <person name="Submissions S."/>
        </authorList>
    </citation>
    <scope>NUCLEOTIDE SEQUENCE [LARGE SCALE GENOMIC DNA]</scope>
    <source>
        <strain evidence="2">BS3660</strain>
    </source>
</reference>
<dbReference type="AlphaFoldDB" id="A0A231G6A1"/>
<sequence>MSIGQVESLDIVHVADHGIPNEEHIAIFVEQNCNLADFLLIIGLTGLEGQTTPVKDHMLWFGYEHVNEGDWIIVYTAAGSTRIQPAPDELKAPPGARVISIHWGKDHTIFQNRSLAPMIVEIGAIGLSAPPEPKFQGVSQKEKQPRLF</sequence>
<gene>
    <name evidence="1" type="ORF">SAMN04490187_1223</name>
</gene>
<dbReference type="Proteomes" id="UP000198542">
    <property type="component" value="Unassembled WGS sequence"/>
</dbReference>
<protein>
    <submittedName>
        <fullName evidence="1">Uncharacterized protein</fullName>
    </submittedName>
</protein>